<dbReference type="Proteomes" id="UP000015102">
    <property type="component" value="Unassembled WGS sequence"/>
</dbReference>
<evidence type="ECO:0000313" key="2">
    <source>
        <dbReference type="Proteomes" id="UP000015102"/>
    </source>
</evidence>
<reference evidence="1" key="2">
    <citation type="submission" date="2015-06" db="UniProtKB">
        <authorList>
            <consortium name="EnsemblMetazoa"/>
        </authorList>
    </citation>
    <scope>IDENTIFICATION</scope>
</reference>
<dbReference type="AlphaFoldDB" id="T1H4I4"/>
<dbReference type="EnsemblMetazoa" id="MESCA011193-RA">
    <property type="protein sequence ID" value="MESCA011193-PA"/>
    <property type="gene ID" value="MESCA011193"/>
</dbReference>
<organism evidence="1 2">
    <name type="scientific">Megaselia scalaris</name>
    <name type="common">Humpbacked fly</name>
    <name type="synonym">Phora scalaris</name>
    <dbReference type="NCBI Taxonomy" id="36166"/>
    <lineage>
        <taxon>Eukaryota</taxon>
        <taxon>Metazoa</taxon>
        <taxon>Ecdysozoa</taxon>
        <taxon>Arthropoda</taxon>
        <taxon>Hexapoda</taxon>
        <taxon>Insecta</taxon>
        <taxon>Pterygota</taxon>
        <taxon>Neoptera</taxon>
        <taxon>Endopterygota</taxon>
        <taxon>Diptera</taxon>
        <taxon>Brachycera</taxon>
        <taxon>Muscomorpha</taxon>
        <taxon>Platypezoidea</taxon>
        <taxon>Phoridae</taxon>
        <taxon>Megaseliini</taxon>
        <taxon>Megaselia</taxon>
    </lineage>
</organism>
<protein>
    <submittedName>
        <fullName evidence="1">Uncharacterized protein</fullName>
    </submittedName>
</protein>
<dbReference type="HOGENOM" id="CLU_3263334_0_0_1"/>
<dbReference type="EMBL" id="CAQQ02107808">
    <property type="status" value="NOT_ANNOTATED_CDS"/>
    <property type="molecule type" value="Genomic_DNA"/>
</dbReference>
<evidence type="ECO:0000313" key="1">
    <source>
        <dbReference type="EnsemblMetazoa" id="MESCA011193-PA"/>
    </source>
</evidence>
<accession>T1H4I4</accession>
<keyword evidence="2" id="KW-1185">Reference proteome</keyword>
<name>T1H4I4_MEGSC</name>
<sequence length="42" mass="5036">MITNKSKNSILTEWDKYSKVIMAEAFKKSKLEEFNIKNRENK</sequence>
<reference evidence="2" key="1">
    <citation type="submission" date="2013-02" db="EMBL/GenBank/DDBJ databases">
        <authorList>
            <person name="Hughes D."/>
        </authorList>
    </citation>
    <scope>NUCLEOTIDE SEQUENCE</scope>
    <source>
        <strain>Durham</strain>
        <strain evidence="2">NC isolate 2 -- Noor lab</strain>
    </source>
</reference>
<proteinExistence type="predicted"/>